<comment type="caution">
    <text evidence="7">The sequence shown here is derived from an EMBL/GenBank/DDBJ whole genome shotgun (WGS) entry which is preliminary data.</text>
</comment>
<evidence type="ECO:0000313" key="7">
    <source>
        <dbReference type="EMBL" id="MEJ1087868.1"/>
    </source>
</evidence>
<evidence type="ECO:0000256" key="2">
    <source>
        <dbReference type="ARBA" id="ARBA00022475"/>
    </source>
</evidence>
<evidence type="ECO:0000256" key="4">
    <source>
        <dbReference type="ARBA" id="ARBA00022989"/>
    </source>
</evidence>
<feature type="transmembrane region" description="Helical" evidence="6">
    <location>
        <begin position="323"/>
        <end position="341"/>
    </location>
</feature>
<name>A0ABU8L982_9MICO</name>
<evidence type="ECO:0000256" key="6">
    <source>
        <dbReference type="SAM" id="Phobius"/>
    </source>
</evidence>
<keyword evidence="8" id="KW-1185">Reference proteome</keyword>
<dbReference type="CDD" id="cd06579">
    <property type="entry name" value="TM_PBP1_transp_AraH_like"/>
    <property type="match status" value="1"/>
</dbReference>
<evidence type="ECO:0000256" key="1">
    <source>
        <dbReference type="ARBA" id="ARBA00004651"/>
    </source>
</evidence>
<feature type="transmembrane region" description="Helical" evidence="6">
    <location>
        <begin position="105"/>
        <end position="128"/>
    </location>
</feature>
<feature type="transmembrane region" description="Helical" evidence="6">
    <location>
        <begin position="190"/>
        <end position="212"/>
    </location>
</feature>
<keyword evidence="4 6" id="KW-1133">Transmembrane helix</keyword>
<dbReference type="PANTHER" id="PTHR32196:SF72">
    <property type="entry name" value="RIBOSE IMPORT PERMEASE PROTEIN RBSC"/>
    <property type="match status" value="1"/>
</dbReference>
<feature type="transmembrane region" description="Helical" evidence="6">
    <location>
        <begin position="297"/>
        <end position="317"/>
    </location>
</feature>
<evidence type="ECO:0000256" key="3">
    <source>
        <dbReference type="ARBA" id="ARBA00022692"/>
    </source>
</evidence>
<sequence>MSGSTTTVVQAAVNEDTQKGRLVAALRNSFQQSLALGTLVVLFVFFAIFGSNFTSASNIENILMSTVLVGVLALGTTFVIVTAGIDLSLGFGMTLCSVMMGTMITGWGLPVWIGVLGALITGALIGLINGLNITVLRLPPFIATLAMMMIAQGLALVISNVRPITFEPETRTQVTGIVQFDPVFAMSDGYFASLPSGVLIFIVLAVFAYLVLNKTILGRYTFAIGSNEEATRLSGVNTRRWTILVYVFAGLFIGIAGVLLTARLGSAQPTAGAGYELQAIAAVIIGGTSLMGGRGSIVGTVIGAFIMSVLINGLRSMSIQTEWQYILTGVVILIAVFFDSLRNRTKV</sequence>
<accession>A0ABU8L982</accession>
<proteinExistence type="predicted"/>
<gene>
    <name evidence="7" type="ORF">WDU99_06015</name>
</gene>
<protein>
    <submittedName>
        <fullName evidence="7">ABC transporter permease</fullName>
    </submittedName>
</protein>
<dbReference type="RefSeq" id="WP_337331538.1">
    <property type="nucleotide sequence ID" value="NZ_JBBDGM010000004.1"/>
</dbReference>
<dbReference type="Proteomes" id="UP001371224">
    <property type="component" value="Unassembled WGS sequence"/>
</dbReference>
<feature type="transmembrane region" description="Helical" evidence="6">
    <location>
        <begin position="241"/>
        <end position="260"/>
    </location>
</feature>
<feature type="transmembrane region" description="Helical" evidence="6">
    <location>
        <begin position="140"/>
        <end position="158"/>
    </location>
</feature>
<dbReference type="PANTHER" id="PTHR32196">
    <property type="entry name" value="ABC TRANSPORTER PERMEASE PROTEIN YPHD-RELATED-RELATED"/>
    <property type="match status" value="1"/>
</dbReference>
<keyword evidence="5 6" id="KW-0472">Membrane</keyword>
<dbReference type="InterPro" id="IPR001851">
    <property type="entry name" value="ABC_transp_permease"/>
</dbReference>
<dbReference type="Pfam" id="PF02653">
    <property type="entry name" value="BPD_transp_2"/>
    <property type="match status" value="1"/>
</dbReference>
<evidence type="ECO:0000313" key="8">
    <source>
        <dbReference type="Proteomes" id="UP001371224"/>
    </source>
</evidence>
<feature type="transmembrane region" description="Helical" evidence="6">
    <location>
        <begin position="62"/>
        <end position="85"/>
    </location>
</feature>
<feature type="transmembrane region" description="Helical" evidence="6">
    <location>
        <begin position="30"/>
        <end position="50"/>
    </location>
</feature>
<feature type="transmembrane region" description="Helical" evidence="6">
    <location>
        <begin position="272"/>
        <end position="290"/>
    </location>
</feature>
<dbReference type="EMBL" id="JBBDGM010000004">
    <property type="protein sequence ID" value="MEJ1087868.1"/>
    <property type="molecule type" value="Genomic_DNA"/>
</dbReference>
<comment type="subcellular location">
    <subcellularLocation>
        <location evidence="1">Cell membrane</location>
        <topology evidence="1">Multi-pass membrane protein</topology>
    </subcellularLocation>
</comment>
<reference evidence="7 8" key="1">
    <citation type="submission" date="2024-02" db="EMBL/GenBank/DDBJ databases">
        <authorList>
            <person name="Saticioglu I.B."/>
        </authorList>
    </citation>
    <scope>NUCLEOTIDE SEQUENCE [LARGE SCALE GENOMIC DNA]</scope>
    <source>
        <strain evidence="7 8">Mu-80</strain>
    </source>
</reference>
<keyword evidence="3 6" id="KW-0812">Transmembrane</keyword>
<organism evidence="7 8">
    <name type="scientific">Microbacterium bandirmense</name>
    <dbReference type="NCBI Taxonomy" id="3122050"/>
    <lineage>
        <taxon>Bacteria</taxon>
        <taxon>Bacillati</taxon>
        <taxon>Actinomycetota</taxon>
        <taxon>Actinomycetes</taxon>
        <taxon>Micrococcales</taxon>
        <taxon>Microbacteriaceae</taxon>
        <taxon>Microbacterium</taxon>
    </lineage>
</organism>
<keyword evidence="2" id="KW-1003">Cell membrane</keyword>
<evidence type="ECO:0000256" key="5">
    <source>
        <dbReference type="ARBA" id="ARBA00023136"/>
    </source>
</evidence>